<protein>
    <recommendedName>
        <fullName evidence="1">RNase H type-1 domain-containing protein</fullName>
    </recommendedName>
</protein>
<gene>
    <name evidence="2" type="ORF">Goklo_027818</name>
</gene>
<dbReference type="GO" id="GO:0003676">
    <property type="term" value="F:nucleic acid binding"/>
    <property type="evidence" value="ECO:0007669"/>
    <property type="project" value="InterPro"/>
</dbReference>
<reference evidence="2 3" key="1">
    <citation type="journal article" date="2019" name="Genome Biol. Evol.">
        <title>Insights into the evolution of the New World diploid cottons (Gossypium, subgenus Houzingenia) based on genome sequencing.</title>
        <authorList>
            <person name="Grover C.E."/>
            <person name="Arick M.A. 2nd"/>
            <person name="Thrash A."/>
            <person name="Conover J.L."/>
            <person name="Sanders W.S."/>
            <person name="Peterson D.G."/>
            <person name="Frelichowski J.E."/>
            <person name="Scheffler J.A."/>
            <person name="Scheffler B.E."/>
            <person name="Wendel J.F."/>
        </authorList>
    </citation>
    <scope>NUCLEOTIDE SEQUENCE [LARGE SCALE GENOMIC DNA]</scope>
    <source>
        <strain evidence="2">57</strain>
        <tissue evidence="2">Leaf</tissue>
    </source>
</reference>
<evidence type="ECO:0000259" key="1">
    <source>
        <dbReference type="Pfam" id="PF13456"/>
    </source>
</evidence>
<dbReference type="InterPro" id="IPR036397">
    <property type="entry name" value="RNaseH_sf"/>
</dbReference>
<evidence type="ECO:0000313" key="2">
    <source>
        <dbReference type="EMBL" id="MBA0643537.1"/>
    </source>
</evidence>
<organism evidence="2 3">
    <name type="scientific">Gossypium klotzschianum</name>
    <dbReference type="NCBI Taxonomy" id="34286"/>
    <lineage>
        <taxon>Eukaryota</taxon>
        <taxon>Viridiplantae</taxon>
        <taxon>Streptophyta</taxon>
        <taxon>Embryophyta</taxon>
        <taxon>Tracheophyta</taxon>
        <taxon>Spermatophyta</taxon>
        <taxon>Magnoliopsida</taxon>
        <taxon>eudicotyledons</taxon>
        <taxon>Gunneridae</taxon>
        <taxon>Pentapetalae</taxon>
        <taxon>rosids</taxon>
        <taxon>malvids</taxon>
        <taxon>Malvales</taxon>
        <taxon>Malvaceae</taxon>
        <taxon>Malvoideae</taxon>
        <taxon>Gossypium</taxon>
    </lineage>
</organism>
<dbReference type="PANTHER" id="PTHR47723:SF24">
    <property type="entry name" value="RNASE H TYPE-1 DOMAIN-CONTAINING PROTEIN"/>
    <property type="match status" value="1"/>
</dbReference>
<accession>A0A7J8TZ89</accession>
<sequence>MAFFSMNLKNWLLWNIQNAGHCDVGDIDWHTLFFYFMLVVMEKGGWVKLNTDGALPSYRPEASIGGVFRDADVNWLCGFSLWVGNDTIFKVEARVVLQGLQIAWENGYRKLELVERPIANRGS</sequence>
<dbReference type="CDD" id="cd06222">
    <property type="entry name" value="RNase_H_like"/>
    <property type="match status" value="1"/>
</dbReference>
<dbReference type="Gene3D" id="3.30.420.10">
    <property type="entry name" value="Ribonuclease H-like superfamily/Ribonuclease H"/>
    <property type="match status" value="1"/>
</dbReference>
<keyword evidence="3" id="KW-1185">Reference proteome</keyword>
<dbReference type="InterPro" id="IPR044730">
    <property type="entry name" value="RNase_H-like_dom_plant"/>
</dbReference>
<dbReference type="AlphaFoldDB" id="A0A7J8TZ89"/>
<dbReference type="InterPro" id="IPR002156">
    <property type="entry name" value="RNaseH_domain"/>
</dbReference>
<feature type="domain" description="RNase H type-1" evidence="1">
    <location>
        <begin position="50"/>
        <end position="112"/>
    </location>
</feature>
<evidence type="ECO:0000313" key="3">
    <source>
        <dbReference type="Proteomes" id="UP000593573"/>
    </source>
</evidence>
<dbReference type="Pfam" id="PF13456">
    <property type="entry name" value="RVT_3"/>
    <property type="match status" value="1"/>
</dbReference>
<dbReference type="OrthoDB" id="955670at2759"/>
<dbReference type="InterPro" id="IPR053151">
    <property type="entry name" value="RNase_H-like"/>
</dbReference>
<dbReference type="EMBL" id="JABFAB010000003">
    <property type="protein sequence ID" value="MBA0643537.1"/>
    <property type="molecule type" value="Genomic_DNA"/>
</dbReference>
<dbReference type="GO" id="GO:0004523">
    <property type="term" value="F:RNA-DNA hybrid ribonuclease activity"/>
    <property type="evidence" value="ECO:0007669"/>
    <property type="project" value="InterPro"/>
</dbReference>
<dbReference type="Proteomes" id="UP000593573">
    <property type="component" value="Unassembled WGS sequence"/>
</dbReference>
<proteinExistence type="predicted"/>
<dbReference type="PANTHER" id="PTHR47723">
    <property type="entry name" value="OS05G0353850 PROTEIN"/>
    <property type="match status" value="1"/>
</dbReference>
<comment type="caution">
    <text evidence="2">The sequence shown here is derived from an EMBL/GenBank/DDBJ whole genome shotgun (WGS) entry which is preliminary data.</text>
</comment>
<name>A0A7J8TZ89_9ROSI</name>